<evidence type="ECO:0000256" key="1">
    <source>
        <dbReference type="SAM" id="MobiDB-lite"/>
    </source>
</evidence>
<dbReference type="EMBL" id="CAMPGE010030272">
    <property type="protein sequence ID" value="CAI2387786.1"/>
    <property type="molecule type" value="Genomic_DNA"/>
</dbReference>
<dbReference type="AlphaFoldDB" id="A0AAD2DD13"/>
<accession>A0AAD2DD13</accession>
<sequence>MPHLSLNSQSKSVVSPKEKDQGSIKRIRDWRAEMKFPIPEFIKQDDEDLKMTNWTKISHFILFEKNFEKALDNLRMKRGLKPLKRDSKNLKKVLKPNKKFDTFMDIKKNTAELLKDKKLPENFIENILNILKTSIFNLVVKGLKSMGQKVVLRNRSRKRTK</sequence>
<gene>
    <name evidence="2" type="ORF">ECRASSUSDP1_LOCUS29420</name>
</gene>
<evidence type="ECO:0000313" key="3">
    <source>
        <dbReference type="Proteomes" id="UP001295684"/>
    </source>
</evidence>
<feature type="compositionally biased region" description="Polar residues" evidence="1">
    <location>
        <begin position="1"/>
        <end position="13"/>
    </location>
</feature>
<keyword evidence="3" id="KW-1185">Reference proteome</keyword>
<reference evidence="2" key="1">
    <citation type="submission" date="2023-07" db="EMBL/GenBank/DDBJ databases">
        <authorList>
            <consortium name="AG Swart"/>
            <person name="Singh M."/>
            <person name="Singh A."/>
            <person name="Seah K."/>
            <person name="Emmerich C."/>
        </authorList>
    </citation>
    <scope>NUCLEOTIDE SEQUENCE</scope>
    <source>
        <strain evidence="2">DP1</strain>
    </source>
</reference>
<protein>
    <submittedName>
        <fullName evidence="2">Uncharacterized protein</fullName>
    </submittedName>
</protein>
<evidence type="ECO:0000313" key="2">
    <source>
        <dbReference type="EMBL" id="CAI2387786.1"/>
    </source>
</evidence>
<feature type="region of interest" description="Disordered" evidence="1">
    <location>
        <begin position="1"/>
        <end position="24"/>
    </location>
</feature>
<organism evidence="2 3">
    <name type="scientific">Euplotes crassus</name>
    <dbReference type="NCBI Taxonomy" id="5936"/>
    <lineage>
        <taxon>Eukaryota</taxon>
        <taxon>Sar</taxon>
        <taxon>Alveolata</taxon>
        <taxon>Ciliophora</taxon>
        <taxon>Intramacronucleata</taxon>
        <taxon>Spirotrichea</taxon>
        <taxon>Hypotrichia</taxon>
        <taxon>Euplotida</taxon>
        <taxon>Euplotidae</taxon>
        <taxon>Moneuplotes</taxon>
    </lineage>
</organism>
<name>A0AAD2DD13_EUPCR</name>
<proteinExistence type="predicted"/>
<dbReference type="Proteomes" id="UP001295684">
    <property type="component" value="Unassembled WGS sequence"/>
</dbReference>
<comment type="caution">
    <text evidence="2">The sequence shown here is derived from an EMBL/GenBank/DDBJ whole genome shotgun (WGS) entry which is preliminary data.</text>
</comment>